<dbReference type="Proteomes" id="UP001610446">
    <property type="component" value="Unassembled WGS sequence"/>
</dbReference>
<name>A0ABR4KH51_9EURO</name>
<proteinExistence type="predicted"/>
<feature type="compositionally biased region" description="Acidic residues" evidence="1">
    <location>
        <begin position="35"/>
        <end position="48"/>
    </location>
</feature>
<evidence type="ECO:0000256" key="1">
    <source>
        <dbReference type="SAM" id="MobiDB-lite"/>
    </source>
</evidence>
<feature type="compositionally biased region" description="Basic residues" evidence="1">
    <location>
        <begin position="80"/>
        <end position="96"/>
    </location>
</feature>
<dbReference type="EMBL" id="JBFXLU010000036">
    <property type="protein sequence ID" value="KAL2850617.1"/>
    <property type="molecule type" value="Genomic_DNA"/>
</dbReference>
<feature type="region of interest" description="Disordered" evidence="1">
    <location>
        <begin position="1"/>
        <end position="107"/>
    </location>
</feature>
<gene>
    <name evidence="2" type="ORF">BJY01DRAFT_130998</name>
</gene>
<keyword evidence="3" id="KW-1185">Reference proteome</keyword>
<feature type="region of interest" description="Disordered" evidence="1">
    <location>
        <begin position="215"/>
        <end position="297"/>
    </location>
</feature>
<accession>A0ABR4KH51</accession>
<evidence type="ECO:0000313" key="3">
    <source>
        <dbReference type="Proteomes" id="UP001610446"/>
    </source>
</evidence>
<sequence>MLRKSAAPRTMYNQNPWRYSQPPPQQPQNPIVIDSESDDNDDDDDDVEQMPIEFTAGGTGYAPHVGLTGLASTPPLHPHAPSHSHSHSRSHSHAHSHGGPSPLSFVPPFLREQETKRRSRLREERHAALCVLMDRELLTIQALAAQETLPQARRRFLSKLISPDDPDTAAALRADQVLIPISSTPLAVSGSSIDGVVGVSRGIVDVCETDDSGWYREVDTGGKDIGEVGGSGTGGSSPAALGKIPGKGTGTPERTRGKGRVSSGRHSGNRDQTQARERRRRWSGAERQDYGVSMMPP</sequence>
<reference evidence="2 3" key="1">
    <citation type="submission" date="2024-07" db="EMBL/GenBank/DDBJ databases">
        <title>Section-level genome sequencing and comparative genomics of Aspergillus sections Usti and Cavernicolus.</title>
        <authorList>
            <consortium name="Lawrence Berkeley National Laboratory"/>
            <person name="Nybo J.L."/>
            <person name="Vesth T.C."/>
            <person name="Theobald S."/>
            <person name="Frisvad J.C."/>
            <person name="Larsen T.O."/>
            <person name="Kjaerboelling I."/>
            <person name="Rothschild-Mancinelli K."/>
            <person name="Lyhne E.K."/>
            <person name="Kogle M.E."/>
            <person name="Barry K."/>
            <person name="Clum A."/>
            <person name="Na H."/>
            <person name="Ledsgaard L."/>
            <person name="Lin J."/>
            <person name="Lipzen A."/>
            <person name="Kuo A."/>
            <person name="Riley R."/>
            <person name="Mondo S."/>
            <person name="Labutti K."/>
            <person name="Haridas S."/>
            <person name="Pangalinan J."/>
            <person name="Salamov A.A."/>
            <person name="Simmons B.A."/>
            <person name="Magnuson J.K."/>
            <person name="Chen J."/>
            <person name="Drula E."/>
            <person name="Henrissat B."/>
            <person name="Wiebenga A."/>
            <person name="Lubbers R.J."/>
            <person name="Gomes A.C."/>
            <person name="Makela M.R."/>
            <person name="Stajich J."/>
            <person name="Grigoriev I.V."/>
            <person name="Mortensen U.H."/>
            <person name="De Vries R.P."/>
            <person name="Baker S.E."/>
            <person name="Andersen M.R."/>
        </authorList>
    </citation>
    <scope>NUCLEOTIDE SEQUENCE [LARGE SCALE GENOMIC DNA]</scope>
    <source>
        <strain evidence="2 3">CBS 123904</strain>
    </source>
</reference>
<comment type="caution">
    <text evidence="2">The sequence shown here is derived from an EMBL/GenBank/DDBJ whole genome shotgun (WGS) entry which is preliminary data.</text>
</comment>
<evidence type="ECO:0000313" key="2">
    <source>
        <dbReference type="EMBL" id="KAL2850617.1"/>
    </source>
</evidence>
<feature type="compositionally biased region" description="Basic and acidic residues" evidence="1">
    <location>
        <begin position="215"/>
        <end position="226"/>
    </location>
</feature>
<organism evidence="2 3">
    <name type="scientific">Aspergillus pseudoustus</name>
    <dbReference type="NCBI Taxonomy" id="1810923"/>
    <lineage>
        <taxon>Eukaryota</taxon>
        <taxon>Fungi</taxon>
        <taxon>Dikarya</taxon>
        <taxon>Ascomycota</taxon>
        <taxon>Pezizomycotina</taxon>
        <taxon>Eurotiomycetes</taxon>
        <taxon>Eurotiomycetidae</taxon>
        <taxon>Eurotiales</taxon>
        <taxon>Aspergillaceae</taxon>
        <taxon>Aspergillus</taxon>
        <taxon>Aspergillus subgen. Nidulantes</taxon>
    </lineage>
</organism>
<protein>
    <submittedName>
        <fullName evidence="2">Uncharacterized protein</fullName>
    </submittedName>
</protein>